<evidence type="ECO:0000313" key="3">
    <source>
        <dbReference type="EMBL" id="KAI5071364.1"/>
    </source>
</evidence>
<evidence type="ECO:0000256" key="1">
    <source>
        <dbReference type="SAM" id="MobiDB-lite"/>
    </source>
</evidence>
<feature type="compositionally biased region" description="Polar residues" evidence="1">
    <location>
        <begin position="187"/>
        <end position="199"/>
    </location>
</feature>
<sequence length="501" mass="53929">MDSSSFPPPALAAQGVRSYRSKPSLPAAAVAAVSSSKPRKSPATAGSRHFPKTTLKIPSPPQLKHSDKRAETDNLHIRQNGQDAQQAVQDSENPLLKIKETMAVLKVEASCECMPIAELRAEIVNKEVDQTGMEQNNALGEDAIHAEDDTMRRSRQVVPNHGVLIIEGKAAITASGKDEASEKAGDQNINPSTQENEQNPAGLHENELKDSPQIYECQVQSMNSCTGEESCKVGCEELSSATEAYSGPEQADPGELKGLAERVSELDCQILFPERDRACESFKNLSATFPQRASSTSPLTETKALVYGEKSTPRSSAGLKKDSEYDVQQISEDSLLLTSEHLDNEQEGFVFAKGEALIRETVQSSDSLKAGVDASTAKQFTEQDLTSLSQFEAVLIAASDFKATASSASKSAGGNSTTCSLPSAELMEAAVVALAKVDVLEAKLSLMAHDQIKKTFFCMLRPPKLAMKVRILSLAIPLLGGLFYFVLTAIQDGQQPYLHPT</sequence>
<reference evidence="3" key="1">
    <citation type="submission" date="2021-01" db="EMBL/GenBank/DDBJ databases">
        <title>Adiantum capillus-veneris genome.</title>
        <authorList>
            <person name="Fang Y."/>
            <person name="Liao Q."/>
        </authorList>
    </citation>
    <scope>NUCLEOTIDE SEQUENCE</scope>
    <source>
        <strain evidence="3">H3</strain>
        <tissue evidence="3">Leaf</tissue>
    </source>
</reference>
<evidence type="ECO:0000256" key="2">
    <source>
        <dbReference type="SAM" id="Phobius"/>
    </source>
</evidence>
<name>A0A9D4ZDK1_ADICA</name>
<comment type="caution">
    <text evidence="3">The sequence shown here is derived from an EMBL/GenBank/DDBJ whole genome shotgun (WGS) entry which is preliminary data.</text>
</comment>
<keyword evidence="2" id="KW-1133">Transmembrane helix</keyword>
<feature type="compositionally biased region" description="Basic and acidic residues" evidence="1">
    <location>
        <begin position="176"/>
        <end position="185"/>
    </location>
</feature>
<evidence type="ECO:0000313" key="4">
    <source>
        <dbReference type="Proteomes" id="UP000886520"/>
    </source>
</evidence>
<dbReference type="AlphaFoldDB" id="A0A9D4ZDK1"/>
<feature type="region of interest" description="Disordered" evidence="1">
    <location>
        <begin position="30"/>
        <end position="69"/>
    </location>
</feature>
<dbReference type="Proteomes" id="UP000886520">
    <property type="component" value="Chromosome 13"/>
</dbReference>
<dbReference type="OrthoDB" id="1987968at2759"/>
<organism evidence="3 4">
    <name type="scientific">Adiantum capillus-veneris</name>
    <name type="common">Maidenhair fern</name>
    <dbReference type="NCBI Taxonomy" id="13818"/>
    <lineage>
        <taxon>Eukaryota</taxon>
        <taxon>Viridiplantae</taxon>
        <taxon>Streptophyta</taxon>
        <taxon>Embryophyta</taxon>
        <taxon>Tracheophyta</taxon>
        <taxon>Polypodiopsida</taxon>
        <taxon>Polypodiidae</taxon>
        <taxon>Polypodiales</taxon>
        <taxon>Pteridineae</taxon>
        <taxon>Pteridaceae</taxon>
        <taxon>Vittarioideae</taxon>
        <taxon>Adiantum</taxon>
    </lineage>
</organism>
<keyword evidence="2" id="KW-0472">Membrane</keyword>
<accession>A0A9D4ZDK1</accession>
<feature type="transmembrane region" description="Helical" evidence="2">
    <location>
        <begin position="469"/>
        <end position="490"/>
    </location>
</feature>
<gene>
    <name evidence="3" type="ORF">GOP47_0013615</name>
</gene>
<proteinExistence type="predicted"/>
<dbReference type="EMBL" id="JABFUD020000013">
    <property type="protein sequence ID" value="KAI5071364.1"/>
    <property type="molecule type" value="Genomic_DNA"/>
</dbReference>
<feature type="region of interest" description="Disordered" evidence="1">
    <location>
        <begin position="174"/>
        <end position="205"/>
    </location>
</feature>
<keyword evidence="2" id="KW-0812">Transmembrane</keyword>
<protein>
    <submittedName>
        <fullName evidence="3">Uncharacterized protein</fullName>
    </submittedName>
</protein>
<keyword evidence="4" id="KW-1185">Reference proteome</keyword>